<dbReference type="OrthoDB" id="9795582at2"/>
<dbReference type="InterPro" id="IPR004704">
    <property type="entry name" value="PTS_IID_man"/>
</dbReference>
<keyword evidence="1" id="KW-0472">Membrane</keyword>
<reference evidence="2 3" key="1">
    <citation type="submission" date="2014-12" db="EMBL/GenBank/DDBJ databases">
        <title>Comparative genomics of the lactic acid bacteria isolated from the honey bee gut.</title>
        <authorList>
            <person name="Ellegaard K.M."/>
            <person name="Tamarit D."/>
            <person name="Javelind E."/>
            <person name="Olofsson T."/>
            <person name="Andersson S.G."/>
            <person name="Vasquez A."/>
        </authorList>
    </citation>
    <scope>NUCLEOTIDE SEQUENCE [LARGE SCALE GENOMIC DNA]</scope>
    <source>
        <strain evidence="2 3">Biut2</strain>
    </source>
</reference>
<organism evidence="2 3">
    <name type="scientific">Lactobacillus kullabergensis</name>
    <dbReference type="NCBI Taxonomy" id="1218493"/>
    <lineage>
        <taxon>Bacteria</taxon>
        <taxon>Bacillati</taxon>
        <taxon>Bacillota</taxon>
        <taxon>Bacilli</taxon>
        <taxon>Lactobacillales</taxon>
        <taxon>Lactobacillaceae</taxon>
        <taxon>Lactobacillus</taxon>
    </lineage>
</organism>
<comment type="caution">
    <text evidence="2">The sequence shown here is derived from an EMBL/GenBank/DDBJ whole genome shotgun (WGS) entry which is preliminary data.</text>
</comment>
<dbReference type="PROSITE" id="PS51108">
    <property type="entry name" value="PTS_EIID"/>
    <property type="match status" value="1"/>
</dbReference>
<dbReference type="GO" id="GO:0009401">
    <property type="term" value="P:phosphoenolpyruvate-dependent sugar phosphotransferase system"/>
    <property type="evidence" value="ECO:0007669"/>
    <property type="project" value="InterPro"/>
</dbReference>
<dbReference type="RefSeq" id="WP_081945388.1">
    <property type="nucleotide sequence ID" value="NZ_JANUHF010000002.1"/>
</dbReference>
<dbReference type="Pfam" id="PF03613">
    <property type="entry name" value="EIID-AGA"/>
    <property type="match status" value="1"/>
</dbReference>
<dbReference type="PANTHER" id="PTHR32502:SF23">
    <property type="entry name" value="TRANSPORT PROTEIN, PTS SYSTEM"/>
    <property type="match status" value="1"/>
</dbReference>
<dbReference type="EMBL" id="JXBY01000025">
    <property type="protein sequence ID" value="KJY54485.1"/>
    <property type="molecule type" value="Genomic_DNA"/>
</dbReference>
<dbReference type="HOGENOM" id="CLU_060742_0_0_9"/>
<gene>
    <name evidence="2" type="ORF">JF76_15050</name>
</gene>
<dbReference type="STRING" id="1218493.JF76_15050"/>
<accession>A0A0F4L779</accession>
<protein>
    <submittedName>
        <fullName evidence="2">PTS Man IID</fullName>
    </submittedName>
</protein>
<feature type="transmembrane region" description="Helical" evidence="1">
    <location>
        <begin position="228"/>
        <end position="249"/>
    </location>
</feature>
<dbReference type="Proteomes" id="UP000033533">
    <property type="component" value="Unassembled WGS sequence"/>
</dbReference>
<sequence>MKSKEEMFKGKKLTRKDLMSVFWRAFLLPACYSMDRMQAPGFAYSIIPVLKKLYPDKKDLSKALTRESEVYNTTYAMSPFILGITASMEEEAATNSNFFISTINNIKVALMGPMAGIGDTFFWGTFRVIAAGVGTTLALKGNILGPILFLILYNIPHFLTRYYGLFLGYDLGTKAIDSLSSGSGFQKATNAASVMGLTVIGGMIASMVNIKFAYVFKSGKTVLNLQSIVDQICPDLLPLAVTFFIYWLLQKKHVKTSWIMIGCFAFGIIFKYFGIFK</sequence>
<name>A0A0F4L779_9LACO</name>
<proteinExistence type="predicted"/>
<keyword evidence="1" id="KW-0812">Transmembrane</keyword>
<keyword evidence="1" id="KW-1133">Transmembrane helix</keyword>
<evidence type="ECO:0000313" key="3">
    <source>
        <dbReference type="Proteomes" id="UP000033533"/>
    </source>
</evidence>
<dbReference type="AlphaFoldDB" id="A0A0F4L779"/>
<feature type="transmembrane region" description="Helical" evidence="1">
    <location>
        <begin position="194"/>
        <end position="216"/>
    </location>
</feature>
<dbReference type="GO" id="GO:0005886">
    <property type="term" value="C:plasma membrane"/>
    <property type="evidence" value="ECO:0007669"/>
    <property type="project" value="TreeGrafter"/>
</dbReference>
<evidence type="ECO:0000313" key="2">
    <source>
        <dbReference type="EMBL" id="KJY54485.1"/>
    </source>
</evidence>
<dbReference type="PANTHER" id="PTHR32502">
    <property type="entry name" value="N-ACETYLGALACTOSAMINE PERMEASE II COMPONENT-RELATED"/>
    <property type="match status" value="1"/>
</dbReference>
<feature type="transmembrane region" description="Helical" evidence="1">
    <location>
        <begin position="256"/>
        <end position="275"/>
    </location>
</feature>
<dbReference type="PATRIC" id="fig|1218493.3.peg.1577"/>
<dbReference type="InterPro" id="IPR050303">
    <property type="entry name" value="GatZ_KbaZ_carbometab"/>
</dbReference>
<evidence type="ECO:0000256" key="1">
    <source>
        <dbReference type="SAM" id="Phobius"/>
    </source>
</evidence>